<feature type="compositionally biased region" description="Low complexity" evidence="1">
    <location>
        <begin position="66"/>
        <end position="75"/>
    </location>
</feature>
<comment type="caution">
    <text evidence="3">The sequence shown here is derived from an EMBL/GenBank/DDBJ whole genome shotgun (WGS) entry which is preliminary data.</text>
</comment>
<keyword evidence="4" id="KW-1185">Reference proteome</keyword>
<dbReference type="GO" id="GO:0008233">
    <property type="term" value="F:peptidase activity"/>
    <property type="evidence" value="ECO:0007669"/>
    <property type="project" value="UniProtKB-KW"/>
</dbReference>
<protein>
    <submittedName>
        <fullName evidence="3">Clp protease</fullName>
    </submittedName>
</protein>
<dbReference type="PATRIC" id="fig|1123501.6.peg.3007"/>
<proteinExistence type="predicted"/>
<evidence type="ECO:0000313" key="4">
    <source>
        <dbReference type="Proteomes" id="UP000035100"/>
    </source>
</evidence>
<keyword evidence="2" id="KW-0812">Transmembrane</keyword>
<dbReference type="STRING" id="1123501.Wenmar_02891"/>
<gene>
    <name evidence="3" type="ORF">Wenmar_02891</name>
</gene>
<dbReference type="Proteomes" id="UP000035100">
    <property type="component" value="Unassembled WGS sequence"/>
</dbReference>
<keyword evidence="3" id="KW-0378">Hydrolase</keyword>
<keyword evidence="2" id="KW-0472">Membrane</keyword>
<evidence type="ECO:0000256" key="2">
    <source>
        <dbReference type="SAM" id="Phobius"/>
    </source>
</evidence>
<accession>A0A0D0NJX2</accession>
<dbReference type="RefSeq" id="WP_018303876.1">
    <property type="nucleotide sequence ID" value="NZ_KB902310.1"/>
</dbReference>
<reference evidence="3 4" key="1">
    <citation type="submission" date="2013-01" db="EMBL/GenBank/DDBJ databases">
        <authorList>
            <person name="Fiebig A."/>
            <person name="Goeker M."/>
            <person name="Klenk H.-P.P."/>
        </authorList>
    </citation>
    <scope>NUCLEOTIDE SEQUENCE [LARGE SCALE GENOMIC DNA]</scope>
    <source>
        <strain evidence="3 4">DSM 24838</strain>
    </source>
</reference>
<feature type="region of interest" description="Disordered" evidence="1">
    <location>
        <begin position="1"/>
        <end position="28"/>
    </location>
</feature>
<keyword evidence="3" id="KW-0645">Protease</keyword>
<dbReference type="eggNOG" id="COG3904">
    <property type="taxonomic scope" value="Bacteria"/>
</dbReference>
<dbReference type="OrthoDB" id="5936191at2"/>
<feature type="transmembrane region" description="Helical" evidence="2">
    <location>
        <begin position="37"/>
        <end position="56"/>
    </location>
</feature>
<sequence>MRWRRRRAAGASSAAGTDAEAAPEPRQASGETRKWLYAILGVQVMFALILFGSDLARVLPLALSPSSAPSLTQPARPGDQTRRYSPARISPREAPPGSRPLPATDTMPTRLLAEFTTWQDAPALVLTGQIAPGDAARLAEELTLEPPLRVFLNSPGGSVADALAIGDWLREAGVDTAMTQSDICLSACPYILAAGTERTVEEGAWVGVHQHYFDENTALPAFLAVSDIQRGQGEVMAYLIEMGVDPGLMQPALMTPPEEIYLLLPEELDRYDLVTTPDDLPEAPDVPDDAT</sequence>
<dbReference type="Pfam" id="PF00574">
    <property type="entry name" value="CLP_protease"/>
    <property type="match status" value="1"/>
</dbReference>
<dbReference type="GO" id="GO:0006508">
    <property type="term" value="P:proteolysis"/>
    <property type="evidence" value="ECO:0007669"/>
    <property type="project" value="UniProtKB-KW"/>
</dbReference>
<dbReference type="InterPro" id="IPR023562">
    <property type="entry name" value="ClpP/TepA"/>
</dbReference>
<keyword evidence="2" id="KW-1133">Transmembrane helix</keyword>
<dbReference type="Gene3D" id="3.90.226.10">
    <property type="entry name" value="2-enoyl-CoA Hydratase, Chain A, domain 1"/>
    <property type="match status" value="1"/>
</dbReference>
<evidence type="ECO:0000313" key="3">
    <source>
        <dbReference type="EMBL" id="KIQ68620.1"/>
    </source>
</evidence>
<dbReference type="SUPFAM" id="SSF52096">
    <property type="entry name" value="ClpP/crotonase"/>
    <property type="match status" value="1"/>
</dbReference>
<feature type="compositionally biased region" description="Low complexity" evidence="1">
    <location>
        <begin position="9"/>
        <end position="22"/>
    </location>
</feature>
<dbReference type="AlphaFoldDB" id="A0A0D0NJX2"/>
<feature type="region of interest" description="Disordered" evidence="1">
    <location>
        <begin position="66"/>
        <end position="105"/>
    </location>
</feature>
<evidence type="ECO:0000256" key="1">
    <source>
        <dbReference type="SAM" id="MobiDB-lite"/>
    </source>
</evidence>
<name>A0A0D0NJX2_9RHOB</name>
<dbReference type="InterPro" id="IPR029045">
    <property type="entry name" value="ClpP/crotonase-like_dom_sf"/>
</dbReference>
<dbReference type="EMBL" id="AONG01000013">
    <property type="protein sequence ID" value="KIQ68620.1"/>
    <property type="molecule type" value="Genomic_DNA"/>
</dbReference>
<organism evidence="3 4">
    <name type="scientific">Wenxinia marina DSM 24838</name>
    <dbReference type="NCBI Taxonomy" id="1123501"/>
    <lineage>
        <taxon>Bacteria</taxon>
        <taxon>Pseudomonadati</taxon>
        <taxon>Pseudomonadota</taxon>
        <taxon>Alphaproteobacteria</taxon>
        <taxon>Rhodobacterales</taxon>
        <taxon>Roseobacteraceae</taxon>
        <taxon>Wenxinia</taxon>
    </lineage>
</organism>